<protein>
    <submittedName>
        <fullName evidence="1">Uncharacterized protein</fullName>
    </submittedName>
</protein>
<dbReference type="Proteomes" id="UP000053593">
    <property type="component" value="Unassembled WGS sequence"/>
</dbReference>
<proteinExistence type="predicted"/>
<dbReference type="EMBL" id="KN834784">
    <property type="protein sequence ID" value="KIK58652.1"/>
    <property type="molecule type" value="Genomic_DNA"/>
</dbReference>
<sequence>MIIYHGYVLSTKQDCQFHLKPELKSDANGKPDGFSIVVSNAGDWTNNIIHNPPKKLWVHGYLLHGLLYTSRLFHKIIVVATSSGIRPPLSLFLCNYNEQIHVFWSTPTPETTYGSKIRDTVKKADPNAWIWDTHKQGHPDMVACTYKMVVESGVEAVYIILNLKLTRRVVYGMES</sequence>
<evidence type="ECO:0000313" key="1">
    <source>
        <dbReference type="EMBL" id="KIK58652.1"/>
    </source>
</evidence>
<name>A0A0D0CJR5_9AGAR</name>
<keyword evidence="2" id="KW-1185">Reference proteome</keyword>
<organism evidence="1 2">
    <name type="scientific">Collybiopsis luxurians FD-317 M1</name>
    <dbReference type="NCBI Taxonomy" id="944289"/>
    <lineage>
        <taxon>Eukaryota</taxon>
        <taxon>Fungi</taxon>
        <taxon>Dikarya</taxon>
        <taxon>Basidiomycota</taxon>
        <taxon>Agaricomycotina</taxon>
        <taxon>Agaricomycetes</taxon>
        <taxon>Agaricomycetidae</taxon>
        <taxon>Agaricales</taxon>
        <taxon>Marasmiineae</taxon>
        <taxon>Omphalotaceae</taxon>
        <taxon>Collybiopsis</taxon>
        <taxon>Collybiopsis luxurians</taxon>
    </lineage>
</organism>
<dbReference type="InterPro" id="IPR052979">
    <property type="entry name" value="Adenylate-forming_domain"/>
</dbReference>
<dbReference type="AlphaFoldDB" id="A0A0D0CJR5"/>
<accession>A0A0D0CJR5</accession>
<reference evidence="1 2" key="1">
    <citation type="submission" date="2014-04" db="EMBL/GenBank/DDBJ databases">
        <title>Evolutionary Origins and Diversification of the Mycorrhizal Mutualists.</title>
        <authorList>
            <consortium name="DOE Joint Genome Institute"/>
            <consortium name="Mycorrhizal Genomics Consortium"/>
            <person name="Kohler A."/>
            <person name="Kuo A."/>
            <person name="Nagy L.G."/>
            <person name="Floudas D."/>
            <person name="Copeland A."/>
            <person name="Barry K.W."/>
            <person name="Cichocki N."/>
            <person name="Veneault-Fourrey C."/>
            <person name="LaButti K."/>
            <person name="Lindquist E.A."/>
            <person name="Lipzen A."/>
            <person name="Lundell T."/>
            <person name="Morin E."/>
            <person name="Murat C."/>
            <person name="Riley R."/>
            <person name="Ohm R."/>
            <person name="Sun H."/>
            <person name="Tunlid A."/>
            <person name="Henrissat B."/>
            <person name="Grigoriev I.V."/>
            <person name="Hibbett D.S."/>
            <person name="Martin F."/>
        </authorList>
    </citation>
    <scope>NUCLEOTIDE SEQUENCE [LARGE SCALE GENOMIC DNA]</scope>
    <source>
        <strain evidence="1 2">FD-317 M1</strain>
    </source>
</reference>
<dbReference type="PANTHER" id="PTHR33927:SF5">
    <property type="entry name" value="ENZYME, PUTATIVE (AFU_ORTHOLOGUE AFUA_8G01222)-RELATED"/>
    <property type="match status" value="1"/>
</dbReference>
<dbReference type="HOGENOM" id="CLU_005562_1_1_1"/>
<gene>
    <name evidence="1" type="ORF">GYMLUDRAFT_60669</name>
</gene>
<dbReference type="PANTHER" id="PTHR33927">
    <property type="entry name" value="TRANSMEMBRANE PROTEIN"/>
    <property type="match status" value="1"/>
</dbReference>
<evidence type="ECO:0000313" key="2">
    <source>
        <dbReference type="Proteomes" id="UP000053593"/>
    </source>
</evidence>
<dbReference type="OrthoDB" id="3142841at2759"/>